<keyword evidence="1" id="KW-0472">Membrane</keyword>
<feature type="transmembrane region" description="Helical" evidence="1">
    <location>
        <begin position="382"/>
        <end position="400"/>
    </location>
</feature>
<reference evidence="2 3" key="1">
    <citation type="submission" date="2019-02" db="EMBL/GenBank/DDBJ databases">
        <title>Draft Genome Sequence of Streptomyces sp. AM-2504, identified by 16S rRNA comparative analysis as a Streptomyces Kasugaensis strain.</title>
        <authorList>
            <person name="Napolioni V."/>
            <person name="Giuliodori A.M."/>
            <person name="Spurio R."/>
            <person name="Fabbretti A."/>
        </authorList>
    </citation>
    <scope>NUCLEOTIDE SEQUENCE [LARGE SCALE GENOMIC DNA]</scope>
    <source>
        <strain evidence="2 3">AM-2504</strain>
    </source>
</reference>
<feature type="transmembrane region" description="Helical" evidence="1">
    <location>
        <begin position="86"/>
        <end position="103"/>
    </location>
</feature>
<comment type="caution">
    <text evidence="2">The sequence shown here is derived from an EMBL/GenBank/DDBJ whole genome shotgun (WGS) entry which is preliminary data.</text>
</comment>
<keyword evidence="1" id="KW-0812">Transmembrane</keyword>
<evidence type="ECO:0000313" key="2">
    <source>
        <dbReference type="EMBL" id="TBO56250.1"/>
    </source>
</evidence>
<dbReference type="Pfam" id="PF19814">
    <property type="entry name" value="DUF6297"/>
    <property type="match status" value="1"/>
</dbReference>
<feature type="transmembrane region" description="Helical" evidence="1">
    <location>
        <begin position="202"/>
        <end position="224"/>
    </location>
</feature>
<evidence type="ECO:0000256" key="1">
    <source>
        <dbReference type="SAM" id="Phobius"/>
    </source>
</evidence>
<keyword evidence="1" id="KW-1133">Transmembrane helix</keyword>
<dbReference type="InterPro" id="IPR046264">
    <property type="entry name" value="DUF6297"/>
</dbReference>
<feature type="transmembrane region" description="Helical" evidence="1">
    <location>
        <begin position="44"/>
        <end position="66"/>
    </location>
</feature>
<organism evidence="2 3">
    <name type="scientific">Streptomyces kasugaensis</name>
    <dbReference type="NCBI Taxonomy" id="1946"/>
    <lineage>
        <taxon>Bacteria</taxon>
        <taxon>Bacillati</taxon>
        <taxon>Actinomycetota</taxon>
        <taxon>Actinomycetes</taxon>
        <taxon>Kitasatosporales</taxon>
        <taxon>Streptomycetaceae</taxon>
        <taxon>Streptomyces</taxon>
    </lineage>
</organism>
<feature type="transmembrane region" description="Helical" evidence="1">
    <location>
        <begin position="525"/>
        <end position="550"/>
    </location>
</feature>
<gene>
    <name evidence="2" type="ORF">EYS09_28925</name>
</gene>
<feature type="transmembrane region" description="Helical" evidence="1">
    <location>
        <begin position="420"/>
        <end position="446"/>
    </location>
</feature>
<proteinExistence type="predicted"/>
<dbReference type="AlphaFoldDB" id="A0A4Q9HQ66"/>
<feature type="transmembrane region" description="Helical" evidence="1">
    <location>
        <begin position="139"/>
        <end position="161"/>
    </location>
</feature>
<dbReference type="RefSeq" id="WP_131125434.1">
    <property type="nucleotide sequence ID" value="NZ_SIXH01000365.1"/>
</dbReference>
<feature type="transmembrane region" description="Helical" evidence="1">
    <location>
        <begin position="261"/>
        <end position="279"/>
    </location>
</feature>
<protein>
    <submittedName>
        <fullName evidence="2">Uncharacterized protein</fullName>
    </submittedName>
</protein>
<feature type="transmembrane region" description="Helical" evidence="1">
    <location>
        <begin position="359"/>
        <end position="376"/>
    </location>
</feature>
<feature type="transmembrane region" description="Helical" evidence="1">
    <location>
        <begin position="167"/>
        <end position="190"/>
    </location>
</feature>
<name>A0A4Q9HQ66_STRKA</name>
<feature type="transmembrane region" description="Helical" evidence="1">
    <location>
        <begin position="495"/>
        <end position="519"/>
    </location>
</feature>
<dbReference type="Proteomes" id="UP000292452">
    <property type="component" value="Unassembled WGS sequence"/>
</dbReference>
<keyword evidence="3" id="KW-1185">Reference proteome</keyword>
<feature type="transmembrane region" description="Helical" evidence="1">
    <location>
        <begin position="452"/>
        <end position="474"/>
    </location>
</feature>
<dbReference type="EMBL" id="SIXH01000365">
    <property type="protein sequence ID" value="TBO56250.1"/>
    <property type="molecule type" value="Genomic_DNA"/>
</dbReference>
<accession>A0A4Q9HQ66</accession>
<evidence type="ECO:0000313" key="3">
    <source>
        <dbReference type="Proteomes" id="UP000292452"/>
    </source>
</evidence>
<sequence length="559" mass="58526">MSQAPPLVADDAAWTAEDDDRTPETLRWLRTRRRRHRRQRHRDLAVVLYTVLLLAAGYGSTFVYRFAQHLHHDALHGDTGAAIGRALPGALVFLALAAALLAARDALWRGPVVVPGPDAAWLLDQPVDRGRVLRPWFRLTAGLALLAGALAAVAGALLLRITGLSPLGAALAGCLPAGSCLPLLAVALATQVESRPRLARRVRALTPYGVLLLMALAGQTVWAWSGHRLPVVEQIELWSGPWGWAAQPVVHTAGGSAPGHLAALVLLVVLTAGALTAAYRRVPAVRNAQLRTRAATAATVSSVLWSVELRAAKLAVSEALGDRGAGARRRLPMPRSRYLVVVWRDAVALLRAPGRVGGAALWTVLAAAVAALGVRADGAARTVAVVVALVLGYVAVGALAEPARLEGDDLRRSAWSPFRFATLMVQHAIVPAALGAVLALLAAVPFAFQGGAWALVVMPLCAVPFAAAAVLSAVRGPVRTELLFLGVPTPMGDPGFLVFLVWYVLAPLISVTTLAIAVGSLLAHGFAAGAVAAFALTSVLLTAALLALAYRRAAKLRGH</sequence>